<dbReference type="STRING" id="312017.Q23DX4"/>
<gene>
    <name evidence="6" type="ORF">TTHERM_00675860</name>
</gene>
<dbReference type="PANTHER" id="PTHR11245">
    <property type="entry name" value="STANNIOCALCIN"/>
    <property type="match status" value="1"/>
</dbReference>
<evidence type="ECO:0000313" key="7">
    <source>
        <dbReference type="Proteomes" id="UP000009168"/>
    </source>
</evidence>
<dbReference type="RefSeq" id="XP_001015058.2">
    <property type="nucleotide sequence ID" value="XM_001015058.3"/>
</dbReference>
<keyword evidence="5" id="KW-0732">Signal</keyword>
<keyword evidence="3" id="KW-0372">Hormone</keyword>
<dbReference type="GeneID" id="7826448"/>
<dbReference type="AlphaFoldDB" id="Q23DX4"/>
<dbReference type="Pfam" id="PF03298">
    <property type="entry name" value="Stanniocalcin"/>
    <property type="match status" value="1"/>
</dbReference>
<dbReference type="EMBL" id="GG662711">
    <property type="protein sequence ID" value="EAR94813.2"/>
    <property type="molecule type" value="Genomic_DNA"/>
</dbReference>
<reference evidence="7" key="1">
    <citation type="journal article" date="2006" name="PLoS Biol.">
        <title>Macronuclear genome sequence of the ciliate Tetrahymena thermophila, a model eukaryote.</title>
        <authorList>
            <person name="Eisen J.A."/>
            <person name="Coyne R.S."/>
            <person name="Wu M."/>
            <person name="Wu D."/>
            <person name="Thiagarajan M."/>
            <person name="Wortman J.R."/>
            <person name="Badger J.H."/>
            <person name="Ren Q."/>
            <person name="Amedeo P."/>
            <person name="Jones K.M."/>
            <person name="Tallon L.J."/>
            <person name="Delcher A.L."/>
            <person name="Salzberg S.L."/>
            <person name="Silva J.C."/>
            <person name="Haas B.J."/>
            <person name="Majoros W.H."/>
            <person name="Farzad M."/>
            <person name="Carlton J.M."/>
            <person name="Smith R.K. Jr."/>
            <person name="Garg J."/>
            <person name="Pearlman R.E."/>
            <person name="Karrer K.M."/>
            <person name="Sun L."/>
            <person name="Manning G."/>
            <person name="Elde N.C."/>
            <person name="Turkewitz A.P."/>
            <person name="Asai D.J."/>
            <person name="Wilkes D.E."/>
            <person name="Wang Y."/>
            <person name="Cai H."/>
            <person name="Collins K."/>
            <person name="Stewart B.A."/>
            <person name="Lee S.R."/>
            <person name="Wilamowska K."/>
            <person name="Weinberg Z."/>
            <person name="Ruzzo W.L."/>
            <person name="Wloga D."/>
            <person name="Gaertig J."/>
            <person name="Frankel J."/>
            <person name="Tsao C.-C."/>
            <person name="Gorovsky M.A."/>
            <person name="Keeling P.J."/>
            <person name="Waller R.F."/>
            <person name="Patron N.J."/>
            <person name="Cherry J.M."/>
            <person name="Stover N.A."/>
            <person name="Krieger C.J."/>
            <person name="del Toro C."/>
            <person name="Ryder H.F."/>
            <person name="Williamson S.C."/>
            <person name="Barbeau R.A."/>
            <person name="Hamilton E.P."/>
            <person name="Orias E."/>
        </authorList>
    </citation>
    <scope>NUCLEOTIDE SEQUENCE [LARGE SCALE GENOMIC DNA]</scope>
    <source>
        <strain evidence="7">SB210</strain>
    </source>
</reference>
<evidence type="ECO:0000313" key="6">
    <source>
        <dbReference type="EMBL" id="EAR94813.2"/>
    </source>
</evidence>
<evidence type="ECO:0000256" key="4">
    <source>
        <dbReference type="ARBA" id="ARBA00023157"/>
    </source>
</evidence>
<comment type="similarity">
    <text evidence="1">Belongs to the stanniocalcin family.</text>
</comment>
<comment type="subunit">
    <text evidence="2">Homodimer; disulfide-linked.</text>
</comment>
<dbReference type="GO" id="GO:0005179">
    <property type="term" value="F:hormone activity"/>
    <property type="evidence" value="ECO:0007669"/>
    <property type="project" value="UniProtKB-KW"/>
</dbReference>
<dbReference type="InParanoid" id="Q23DX4"/>
<dbReference type="GO" id="GO:0006874">
    <property type="term" value="P:intracellular calcium ion homeostasis"/>
    <property type="evidence" value="ECO:0007669"/>
    <property type="project" value="TreeGrafter"/>
</dbReference>
<feature type="chain" id="PRO_5004201803" evidence="5">
    <location>
        <begin position="20"/>
        <end position="172"/>
    </location>
</feature>
<accession>Q23DX4</accession>
<organism evidence="6 7">
    <name type="scientific">Tetrahymena thermophila (strain SB210)</name>
    <dbReference type="NCBI Taxonomy" id="312017"/>
    <lineage>
        <taxon>Eukaryota</taxon>
        <taxon>Sar</taxon>
        <taxon>Alveolata</taxon>
        <taxon>Ciliophora</taxon>
        <taxon>Intramacronucleata</taxon>
        <taxon>Oligohymenophorea</taxon>
        <taxon>Hymenostomatida</taxon>
        <taxon>Tetrahymenina</taxon>
        <taxon>Tetrahymenidae</taxon>
        <taxon>Tetrahymena</taxon>
    </lineage>
</organism>
<evidence type="ECO:0000256" key="5">
    <source>
        <dbReference type="SAM" id="SignalP"/>
    </source>
</evidence>
<keyword evidence="7" id="KW-1185">Reference proteome</keyword>
<evidence type="ECO:0000256" key="2">
    <source>
        <dbReference type="ARBA" id="ARBA00011748"/>
    </source>
</evidence>
<dbReference type="eggNOG" id="KOG3276">
    <property type="taxonomic scope" value="Eukaryota"/>
</dbReference>
<dbReference type="Proteomes" id="UP000009168">
    <property type="component" value="Unassembled WGS sequence"/>
</dbReference>
<keyword evidence="4" id="KW-1015">Disulfide bond</keyword>
<dbReference type="PANTHER" id="PTHR11245:SF6">
    <property type="entry name" value="DUF19 DOMAIN-CONTAINING PROTEIN"/>
    <property type="match status" value="1"/>
</dbReference>
<dbReference type="InterPro" id="IPR004978">
    <property type="entry name" value="Stanniocalcin"/>
</dbReference>
<dbReference type="GO" id="GO:0005615">
    <property type="term" value="C:extracellular space"/>
    <property type="evidence" value="ECO:0007669"/>
    <property type="project" value="TreeGrafter"/>
</dbReference>
<protein>
    <submittedName>
        <fullName evidence="6">Stanniocalcin family protein</fullName>
    </submittedName>
</protein>
<proteinExistence type="inferred from homology"/>
<evidence type="ECO:0000256" key="1">
    <source>
        <dbReference type="ARBA" id="ARBA00008693"/>
    </source>
</evidence>
<evidence type="ECO:0000256" key="3">
    <source>
        <dbReference type="ARBA" id="ARBA00022702"/>
    </source>
</evidence>
<dbReference type="KEGG" id="tet:TTHERM_00675860"/>
<dbReference type="OrthoDB" id="2251794at2759"/>
<dbReference type="HOGENOM" id="CLU_099653_0_0_1"/>
<name>Q23DX4_TETTS</name>
<feature type="signal peptide" evidence="5">
    <location>
        <begin position="1"/>
        <end position="19"/>
    </location>
</feature>
<sequence length="172" mass="19674">MKPQISVFIILVLLGLTQCYDKNYCLNEGLQNNDCGWYINCLEDAYNCGPKGYPVGYGYKYCSKFVEKFNKFSPAGQKWIDGTLTCLKQSLKDALIHSDDMTCADVNKIAFNSHPKCYVQNGFCELFTKQDIHEIYETLLALLQVYQVKDFLSIQSIKQVITVAFDCLQKKI</sequence>